<evidence type="ECO:0000256" key="5">
    <source>
        <dbReference type="ARBA" id="ARBA00022777"/>
    </source>
</evidence>
<dbReference type="SMART" id="SM00387">
    <property type="entry name" value="HATPase_c"/>
    <property type="match status" value="1"/>
</dbReference>
<evidence type="ECO:0000256" key="4">
    <source>
        <dbReference type="ARBA" id="ARBA00022679"/>
    </source>
</evidence>
<evidence type="ECO:0000313" key="10">
    <source>
        <dbReference type="Proteomes" id="UP000189670"/>
    </source>
</evidence>
<proteinExistence type="predicted"/>
<dbReference type="SUPFAM" id="SSF47384">
    <property type="entry name" value="Homodimeric domain of signal transducing histidine kinase"/>
    <property type="match status" value="1"/>
</dbReference>
<evidence type="ECO:0000259" key="7">
    <source>
        <dbReference type="PROSITE" id="PS50109"/>
    </source>
</evidence>
<dbReference type="InterPro" id="IPR004358">
    <property type="entry name" value="Sig_transdc_His_kin-like_C"/>
</dbReference>
<dbReference type="EC" id="2.7.13.3" evidence="2"/>
<dbReference type="InterPro" id="IPR001789">
    <property type="entry name" value="Sig_transdc_resp-reg_receiver"/>
</dbReference>
<dbReference type="CDD" id="cd00082">
    <property type="entry name" value="HisKA"/>
    <property type="match status" value="1"/>
</dbReference>
<evidence type="ECO:0000256" key="2">
    <source>
        <dbReference type="ARBA" id="ARBA00012438"/>
    </source>
</evidence>
<dbReference type="AlphaFoldDB" id="A0A1V1PGS6"/>
<evidence type="ECO:0000256" key="3">
    <source>
        <dbReference type="ARBA" id="ARBA00022553"/>
    </source>
</evidence>
<comment type="caution">
    <text evidence="9">The sequence shown here is derived from an EMBL/GenBank/DDBJ whole genome shotgun (WGS) entry which is preliminary data.</text>
</comment>
<dbReference type="Gene3D" id="3.30.565.10">
    <property type="entry name" value="Histidine kinase-like ATPase, C-terminal domain"/>
    <property type="match status" value="1"/>
</dbReference>
<dbReference type="InterPro" id="IPR036890">
    <property type="entry name" value="HATPase_C_sf"/>
</dbReference>
<dbReference type="InterPro" id="IPR003594">
    <property type="entry name" value="HATPase_dom"/>
</dbReference>
<organism evidence="9 10">
    <name type="scientific">Candidatus Magnetoglobus multicellularis str. Araruama</name>
    <dbReference type="NCBI Taxonomy" id="890399"/>
    <lineage>
        <taxon>Bacteria</taxon>
        <taxon>Pseudomonadati</taxon>
        <taxon>Thermodesulfobacteriota</taxon>
        <taxon>Desulfobacteria</taxon>
        <taxon>Desulfobacterales</taxon>
        <taxon>Desulfobacteraceae</taxon>
        <taxon>Candidatus Magnetoglobus</taxon>
    </lineage>
</organism>
<dbReference type="Proteomes" id="UP000189670">
    <property type="component" value="Unassembled WGS sequence"/>
</dbReference>
<gene>
    <name evidence="9" type="ORF">OMM_00540</name>
</gene>
<evidence type="ECO:0000256" key="6">
    <source>
        <dbReference type="PROSITE-ProRule" id="PRU00169"/>
    </source>
</evidence>
<dbReference type="Gene3D" id="3.40.50.2300">
    <property type="match status" value="1"/>
</dbReference>
<dbReference type="SMART" id="SM00388">
    <property type="entry name" value="HisKA"/>
    <property type="match status" value="1"/>
</dbReference>
<dbReference type="PROSITE" id="PS50109">
    <property type="entry name" value="HIS_KIN"/>
    <property type="match status" value="1"/>
</dbReference>
<feature type="domain" description="Histidine kinase" evidence="7">
    <location>
        <begin position="148"/>
        <end position="365"/>
    </location>
</feature>
<dbReference type="CDD" id="cd19920">
    <property type="entry name" value="REC_PA4781-like"/>
    <property type="match status" value="1"/>
</dbReference>
<keyword evidence="3 6" id="KW-0597">Phosphoprotein</keyword>
<feature type="domain" description="Response regulatory" evidence="8">
    <location>
        <begin position="10"/>
        <end position="126"/>
    </location>
</feature>
<dbReference type="PRINTS" id="PR00344">
    <property type="entry name" value="BCTRLSENSOR"/>
</dbReference>
<evidence type="ECO:0000256" key="1">
    <source>
        <dbReference type="ARBA" id="ARBA00000085"/>
    </source>
</evidence>
<dbReference type="PANTHER" id="PTHR43547">
    <property type="entry name" value="TWO-COMPONENT HISTIDINE KINASE"/>
    <property type="match status" value="1"/>
</dbReference>
<dbReference type="Pfam" id="PF00512">
    <property type="entry name" value="HisKA"/>
    <property type="match status" value="1"/>
</dbReference>
<dbReference type="PANTHER" id="PTHR43547:SF2">
    <property type="entry name" value="HYBRID SIGNAL TRANSDUCTION HISTIDINE KINASE C"/>
    <property type="match status" value="1"/>
</dbReference>
<feature type="modified residue" description="4-aspartylphosphate" evidence="6">
    <location>
        <position position="59"/>
    </location>
</feature>
<protein>
    <recommendedName>
        <fullName evidence="2">histidine kinase</fullName>
        <ecNumber evidence="2">2.7.13.3</ecNumber>
    </recommendedName>
</protein>
<accession>A0A1V1PGS6</accession>
<name>A0A1V1PGS6_9BACT</name>
<keyword evidence="5 9" id="KW-0418">Kinase</keyword>
<evidence type="ECO:0000259" key="8">
    <source>
        <dbReference type="PROSITE" id="PS50110"/>
    </source>
</evidence>
<dbReference type="Gene3D" id="1.10.287.130">
    <property type="match status" value="1"/>
</dbReference>
<dbReference type="EMBL" id="ATBP01000027">
    <property type="protein sequence ID" value="ETR74006.1"/>
    <property type="molecule type" value="Genomic_DNA"/>
</dbReference>
<dbReference type="GO" id="GO:0000155">
    <property type="term" value="F:phosphorelay sensor kinase activity"/>
    <property type="evidence" value="ECO:0007669"/>
    <property type="project" value="InterPro"/>
</dbReference>
<keyword evidence="4" id="KW-0808">Transferase</keyword>
<evidence type="ECO:0000313" key="9">
    <source>
        <dbReference type="EMBL" id="ETR74006.1"/>
    </source>
</evidence>
<dbReference type="SMART" id="SM00448">
    <property type="entry name" value="REC"/>
    <property type="match status" value="1"/>
</dbReference>
<dbReference type="Pfam" id="PF02518">
    <property type="entry name" value="HATPase_c"/>
    <property type="match status" value="1"/>
</dbReference>
<dbReference type="InterPro" id="IPR005467">
    <property type="entry name" value="His_kinase_dom"/>
</dbReference>
<comment type="catalytic activity">
    <reaction evidence="1">
        <text>ATP + protein L-histidine = ADP + protein N-phospho-L-histidine.</text>
        <dbReference type="EC" id="2.7.13.3"/>
    </reaction>
</comment>
<dbReference type="SUPFAM" id="SSF55874">
    <property type="entry name" value="ATPase domain of HSP90 chaperone/DNA topoisomerase II/histidine kinase"/>
    <property type="match status" value="1"/>
</dbReference>
<dbReference type="InterPro" id="IPR036097">
    <property type="entry name" value="HisK_dim/P_sf"/>
</dbReference>
<dbReference type="InterPro" id="IPR011006">
    <property type="entry name" value="CheY-like_superfamily"/>
</dbReference>
<dbReference type="PROSITE" id="PS50110">
    <property type="entry name" value="RESPONSE_REGULATORY"/>
    <property type="match status" value="1"/>
</dbReference>
<reference evidence="10" key="1">
    <citation type="submission" date="2012-11" db="EMBL/GenBank/DDBJ databases">
        <authorList>
            <person name="Lucero-Rivera Y.E."/>
            <person name="Tovar-Ramirez D."/>
        </authorList>
    </citation>
    <scope>NUCLEOTIDE SEQUENCE [LARGE SCALE GENOMIC DNA]</scope>
    <source>
        <strain evidence="10">Araruama</strain>
    </source>
</reference>
<dbReference type="Pfam" id="PF00072">
    <property type="entry name" value="Response_reg"/>
    <property type="match status" value="1"/>
</dbReference>
<dbReference type="InterPro" id="IPR003661">
    <property type="entry name" value="HisK_dim/P_dom"/>
</dbReference>
<dbReference type="FunFam" id="3.30.565.10:FF:000006">
    <property type="entry name" value="Sensor histidine kinase WalK"/>
    <property type="match status" value="1"/>
</dbReference>
<dbReference type="SUPFAM" id="SSF52172">
    <property type="entry name" value="CheY-like"/>
    <property type="match status" value="1"/>
</dbReference>
<sequence length="377" mass="42269">MENLNKENCKILMVDDAYQNIQILGRLLRSEGYLLSFSLSGEKALEMVESEPFDLILLDIMMPGISGYDVCEEIKKKPAFKDTPVIFISASTELKSIVKGFKLGAVDYITKPFQPDELLARVQTHLELKFMREQLIQTIATKDKIFSIIAHDIKNPLGAIFSTCDLLIDQFNIFDMTKILSFIKNIKISVVNLTKLLENLLDWARAQSGNLKNRPESIQLSQIIQDTFLLLDQQAKPKRIQLLSTVDDSITIYIDSNIISTVLRNIISNAIKYTPHEGQITVQSKTIDQHEEICISDTGTGITPERIKTLFQITETSMPGTDGETGTGLGLVICKEFIEKSNGRIWVESEVGKGSHFKFTVPREMGAGKMDEKGVTS</sequence>